<dbReference type="Proteomes" id="UP000886657">
    <property type="component" value="Unassembled WGS sequence"/>
</dbReference>
<dbReference type="GO" id="GO:0008168">
    <property type="term" value="F:methyltransferase activity"/>
    <property type="evidence" value="ECO:0007669"/>
    <property type="project" value="UniProtKB-KW"/>
</dbReference>
<dbReference type="GO" id="GO:0032259">
    <property type="term" value="P:methylation"/>
    <property type="evidence" value="ECO:0007669"/>
    <property type="project" value="UniProtKB-KW"/>
</dbReference>
<dbReference type="EMBL" id="JADKIO010000002">
    <property type="protein sequence ID" value="MBK9794912.1"/>
    <property type="molecule type" value="Genomic_DNA"/>
</dbReference>
<dbReference type="InterPro" id="IPR029063">
    <property type="entry name" value="SAM-dependent_MTases_sf"/>
</dbReference>
<dbReference type="Gene3D" id="3.40.50.150">
    <property type="entry name" value="Vaccinia Virus protein VP39"/>
    <property type="match status" value="1"/>
</dbReference>
<proteinExistence type="predicted"/>
<feature type="non-terminal residue" evidence="1">
    <location>
        <position position="125"/>
    </location>
</feature>
<keyword evidence="1" id="KW-0808">Transferase</keyword>
<protein>
    <submittedName>
        <fullName evidence="1">Methyltransferase</fullName>
    </submittedName>
</protein>
<accession>A0A9D7XGF9</accession>
<reference evidence="1" key="1">
    <citation type="submission" date="2020-10" db="EMBL/GenBank/DDBJ databases">
        <title>Connecting structure to function with the recovery of over 1000 high-quality activated sludge metagenome-assembled genomes encoding full-length rRNA genes using long-read sequencing.</title>
        <authorList>
            <person name="Singleton C.M."/>
            <person name="Petriglieri F."/>
            <person name="Kristensen J.M."/>
            <person name="Kirkegaard R.H."/>
            <person name="Michaelsen T.Y."/>
            <person name="Andersen M.H."/>
            <person name="Karst S.M."/>
            <person name="Dueholm M.S."/>
            <person name="Nielsen P.H."/>
            <person name="Albertsen M."/>
        </authorList>
    </citation>
    <scope>NUCLEOTIDE SEQUENCE</scope>
    <source>
        <strain evidence="1">Skiv_18-Q3-R9-52_MAXAC.067</strain>
    </source>
</reference>
<evidence type="ECO:0000313" key="1">
    <source>
        <dbReference type="EMBL" id="MBK9794912.1"/>
    </source>
</evidence>
<comment type="caution">
    <text evidence="1">The sequence shown here is derived from an EMBL/GenBank/DDBJ whole genome shotgun (WGS) entry which is preliminary data.</text>
</comment>
<evidence type="ECO:0000313" key="2">
    <source>
        <dbReference type="Proteomes" id="UP000886657"/>
    </source>
</evidence>
<sequence>MFAEEAYTLGLVGSVAEVGVYQGAFAEMINICFPDRKFYLFDTFEGFSPKDIQEELNQGIAFGNQDFKNTSVQRVLYRMKHPDKCIIKKGYFPATAVDIDDDFVFISLDADLYAPILSGLEFFYP</sequence>
<organism evidence="1 2">
    <name type="scientific">Candidatus Geothrix skivensis</name>
    <dbReference type="NCBI Taxonomy" id="2954439"/>
    <lineage>
        <taxon>Bacteria</taxon>
        <taxon>Pseudomonadati</taxon>
        <taxon>Acidobacteriota</taxon>
        <taxon>Holophagae</taxon>
        <taxon>Holophagales</taxon>
        <taxon>Holophagaceae</taxon>
        <taxon>Geothrix</taxon>
    </lineage>
</organism>
<gene>
    <name evidence="1" type="ORF">IPP58_00150</name>
</gene>
<keyword evidence="1" id="KW-0489">Methyltransferase</keyword>
<dbReference type="AlphaFoldDB" id="A0A9D7XGF9"/>
<name>A0A9D7XGF9_9BACT</name>